<dbReference type="InterPro" id="IPR016393">
    <property type="entry name" value="Rep_E1_papillomaV"/>
</dbReference>
<evidence type="ECO:0000313" key="18">
    <source>
        <dbReference type="EMBL" id="ATQ38312.1"/>
    </source>
</evidence>
<feature type="domain" description="SF3 helicase" evidence="17">
    <location>
        <begin position="404"/>
        <end position="554"/>
    </location>
</feature>
<dbReference type="EMBL" id="MF588710">
    <property type="protein sequence ID" value="ATQ38312.1"/>
    <property type="molecule type" value="Genomic_DNA"/>
</dbReference>
<keyword evidence="3 15" id="KW-0597">Phosphoprotein</keyword>
<feature type="short sequence motif" description="Nuclear localization signal" evidence="15">
    <location>
        <begin position="76"/>
        <end position="78"/>
    </location>
</feature>
<dbReference type="Proteomes" id="UP000289776">
    <property type="component" value="Segment"/>
</dbReference>
<evidence type="ECO:0000256" key="9">
    <source>
        <dbReference type="ARBA" id="ARBA00022840"/>
    </source>
</evidence>
<comment type="function">
    <text evidence="14 15">ATP-dependent DNA 3'-5' helicase required for initiation of viral DNA replication. It forms a complex with the viral E2 protein. The E1-E2 complex binds to the replication origin which contains binding sites for both proteins. During the initial step, a dimer of E1 interacts with a dimer of protein E2 leading to a complex that binds the viral origin of replication with high specificity. Then, a second dimer of E1 displaces the E2 dimer in an ATP-dependent manner to form the E1 tetramer. Following this, two E1 monomers are added to each half of the site, which results in the formation of two E1 trimers on the viral ori. Subsequently, two hexamers will be created. The double hexamer acts as a bi-directional helicase machinery and unwinds the viral DNA and then recruits the host DNA polymerase to start replication.</text>
</comment>
<comment type="subcellular location">
    <subcellularLocation>
        <location evidence="1 15">Host nucleus</location>
    </subcellularLocation>
</comment>
<dbReference type="GO" id="GO:0043138">
    <property type="term" value="F:3'-5' DNA helicase activity"/>
    <property type="evidence" value="ECO:0007669"/>
    <property type="project" value="UniProtKB-UniRule"/>
</dbReference>
<dbReference type="InterPro" id="IPR001177">
    <property type="entry name" value="PPV_DNA_helicase_E1_C"/>
</dbReference>
<dbReference type="InterPro" id="IPR014015">
    <property type="entry name" value="Helicase_SF3_DNA-vir"/>
</dbReference>
<evidence type="ECO:0000256" key="5">
    <source>
        <dbReference type="ARBA" id="ARBA00022705"/>
    </source>
</evidence>
<comment type="PTM">
    <text evidence="15">Phosphorylated.</text>
</comment>
<comment type="subunit">
    <text evidence="15">Can form hexamers. Interacts with E2 protein; this interaction increases E1 DNA binding specificity. Interacts with host DNA polymerase subunit POLA2. Interacts with host single stranded DNA-binding protein RPA1. Interacts with host TOP1; this interaction stimulates the enzymatic activity of TOP1.</text>
</comment>
<dbReference type="InterPro" id="IPR046832">
    <property type="entry name" value="PPV_E1_DBD"/>
</dbReference>
<feature type="short sequence motif" description="Nuclear export signal" evidence="15">
    <location>
        <begin position="91"/>
        <end position="100"/>
    </location>
</feature>
<dbReference type="GO" id="GO:0006260">
    <property type="term" value="P:DNA replication"/>
    <property type="evidence" value="ECO:0007669"/>
    <property type="project" value="UniProtKB-UniRule"/>
</dbReference>
<organism evidence="18">
    <name type="scientific">Gammapapillomavirus 9</name>
    <dbReference type="NCBI Taxonomy" id="1175851"/>
    <lineage>
        <taxon>Viruses</taxon>
        <taxon>Monodnaviria</taxon>
        <taxon>Shotokuvirae</taxon>
        <taxon>Cossaviricota</taxon>
        <taxon>Papovaviricetes</taxon>
        <taxon>Zurhausenvirales</taxon>
        <taxon>Papillomaviridae</taxon>
        <taxon>Firstpapillomavirinae</taxon>
        <taxon>Gammapapillomavirus</taxon>
    </lineage>
</organism>
<keyword evidence="4 15" id="KW-1048">Host nucleus</keyword>
<dbReference type="GO" id="GO:0016887">
    <property type="term" value="F:ATP hydrolysis activity"/>
    <property type="evidence" value="ECO:0007669"/>
    <property type="project" value="RHEA"/>
</dbReference>
<dbReference type="Pfam" id="PF20450">
    <property type="entry name" value="PPV_E1_DBD"/>
    <property type="match status" value="1"/>
</dbReference>
<keyword evidence="7 15" id="KW-0378">Hydrolase</keyword>
<evidence type="ECO:0000256" key="16">
    <source>
        <dbReference type="PIRNR" id="PIRNR003383"/>
    </source>
</evidence>
<sequence length="602" mass="69104">MAEPPKGIDTVDDSACFIFHEAECLDDTIDDLFEKSDEGSTVSNLIDDDFQEQGNSLALYNSEITEECNRAVLQLKRKYAKSPEGSPVLDLSPRLQAISISPQKEKQSKRRLFQDSGLGEDEAELFSVQVETQSAIEVENGAGTLTIECHELLRSRCKRSHLCSKFKNLYGVSFTELTRTFKSNKSCCENWIVFAFAATTEVLESSKVLLQPQCDCLQVLLTDFAGLYLLQFKHGKSRETVENLFCNILNVKDYQLLSNPPRSRSLPVALFFFKKSLQKSSYVFNTLPEWVIRQTALNHQAASQPETFELAKMVQWAYDNQITDESELAYQYASLADEDCNAAAFLKSNCQVRYVRDCCTMVKLYFRQEMRQMSMSAWIWKCCEECEEETDWKVIANFLKYQKVNIIEFLSALRLLFKRIPKKSCILIHGPPDTGKSFFCFSLIKFFKGKVISYVNKNSNFWLQPLLDCKLALLDDATFPCWQYIDLNMRGALDGNVMCIDAKHKNPQQIRLPPLLVTSNIDVPSEESLKYLKSRLMCFEFAQKLPFDEVGNPIFNFTDQVWKAFFKKLARQLDLEEENIQHESNRNERAFRCTAASPDADI</sequence>
<protein>
    <recommendedName>
        <fullName evidence="15 16">Replication protein E1</fullName>
        <ecNumber evidence="15 16">5.6.2.4</ecNumber>
    </recommendedName>
    <alternativeName>
        <fullName evidence="15">ATP-dependent helicase E1</fullName>
    </alternativeName>
    <alternativeName>
        <fullName evidence="15">DNA 3'-5' helicase E1</fullName>
    </alternativeName>
</protein>
<keyword evidence="2 15" id="KW-0244">Early protein</keyword>
<dbReference type="InterPro" id="IPR037102">
    <property type="entry name" value="Znf_lg_T-Ag_D1_dom_sf"/>
</dbReference>
<evidence type="ECO:0000256" key="2">
    <source>
        <dbReference type="ARBA" id="ARBA00022518"/>
    </source>
</evidence>
<feature type="binding site" evidence="15">
    <location>
        <begin position="430"/>
        <end position="437"/>
    </location>
    <ligand>
        <name>ATP</name>
        <dbReference type="ChEBI" id="CHEBI:30616"/>
    </ligand>
</feature>
<evidence type="ECO:0000256" key="13">
    <source>
        <dbReference type="ARBA" id="ARBA00048988"/>
    </source>
</evidence>
<name>A0A2D2ALH7_9PAPI</name>
<dbReference type="GO" id="GO:0003677">
    <property type="term" value="F:DNA binding"/>
    <property type="evidence" value="ECO:0007669"/>
    <property type="project" value="UniProtKB-UniRule"/>
</dbReference>
<evidence type="ECO:0000256" key="3">
    <source>
        <dbReference type="ARBA" id="ARBA00022553"/>
    </source>
</evidence>
<dbReference type="InterPro" id="IPR027417">
    <property type="entry name" value="P-loop_NTPase"/>
</dbReference>
<dbReference type="Gene3D" id="1.10.10.510">
    <property type="entry name" value="Zinc finger, large T-antigen D1 domain"/>
    <property type="match status" value="1"/>
</dbReference>
<comment type="function">
    <text evidence="16">ATP-dependent DNA helicase required for initiation of viral DNA replication. It forms a complex with the viral E2 protein. The E1-E2 complex binds to the replication origin which contains binding sites for both proteins.</text>
</comment>
<evidence type="ECO:0000256" key="12">
    <source>
        <dbReference type="ARBA" id="ARBA00034617"/>
    </source>
</evidence>
<comment type="similarity">
    <text evidence="15 16">Belongs to the papillomaviridae E1 protein family.</text>
</comment>
<evidence type="ECO:0000259" key="17">
    <source>
        <dbReference type="PROSITE" id="PS51206"/>
    </source>
</evidence>
<evidence type="ECO:0000256" key="6">
    <source>
        <dbReference type="ARBA" id="ARBA00022741"/>
    </source>
</evidence>
<comment type="catalytic activity">
    <reaction evidence="12 15">
        <text>Couples ATP hydrolysis with the unwinding of duplex DNA by translocating in the 3'-5' direction.</text>
        <dbReference type="EC" id="5.6.2.4"/>
    </reaction>
</comment>
<keyword evidence="9 15" id="KW-0067">ATP-binding</keyword>
<gene>
    <name evidence="15 18" type="primary">E1</name>
</gene>
<dbReference type="EC" id="5.6.2.4" evidence="15 16"/>
<dbReference type="GO" id="GO:0005524">
    <property type="term" value="F:ATP binding"/>
    <property type="evidence" value="ECO:0007669"/>
    <property type="project" value="UniProtKB-UniRule"/>
</dbReference>
<evidence type="ECO:0000256" key="11">
    <source>
        <dbReference type="ARBA" id="ARBA00023235"/>
    </source>
</evidence>
<dbReference type="Gene3D" id="3.40.50.300">
    <property type="entry name" value="P-loop containing nucleotide triphosphate hydrolases"/>
    <property type="match status" value="1"/>
</dbReference>
<evidence type="ECO:0000256" key="8">
    <source>
        <dbReference type="ARBA" id="ARBA00022806"/>
    </source>
</evidence>
<dbReference type="Pfam" id="PF00519">
    <property type="entry name" value="PPV_E1_C"/>
    <property type="match status" value="1"/>
</dbReference>
<reference evidence="18" key="1">
    <citation type="journal article" date="2018" name="MSphere">
        <title>Metagenomic Discovery of 83 New Human Papillomavirus Types in Patients with Immunodeficiency.</title>
        <authorList>
            <person name="Pastrana D.V."/>
            <person name="Peretti A."/>
            <person name="Welch N.L."/>
            <person name="Borgogna C."/>
            <person name="Olivero C."/>
            <person name="Badolato R."/>
            <person name="Notarangelo L.D."/>
            <person name="Gariglio M."/>
            <person name="FitzGerald P.C."/>
            <person name="McIntosh C.E."/>
            <person name="Reeves J."/>
            <person name="Starrett G.J."/>
            <person name="Bliskovsky V."/>
            <person name="Velez D."/>
            <person name="Brownell I."/>
            <person name="Yarchoan R."/>
            <person name="Wyvill K.M."/>
            <person name="Uldrick T.S."/>
            <person name="Maldarelli F."/>
            <person name="Lisco A."/>
            <person name="Sereti I."/>
            <person name="Gonzalez C.M."/>
            <person name="Androphy E.J."/>
            <person name="McBride A.A."/>
            <person name="Van Doorslaer K."/>
            <person name="Garcia F."/>
            <person name="Dvoretzky I."/>
            <person name="Liu J.S."/>
            <person name="Han J."/>
            <person name="Murphy P.M."/>
            <person name="McDermott D.H."/>
            <person name="Buck C.B."/>
        </authorList>
    </citation>
    <scope>NUCLEOTIDE SEQUENCE</scope>
    <source>
        <strain evidence="18">Gamma09_w11C39</strain>
    </source>
</reference>
<keyword evidence="8 15" id="KW-0347">Helicase</keyword>
<keyword evidence="5 15" id="KW-0235">DNA replication</keyword>
<dbReference type="PIRSF" id="PIRSF003383">
    <property type="entry name" value="Rep_E1_papillomaV"/>
    <property type="match status" value="1"/>
</dbReference>
<comment type="catalytic activity">
    <reaction evidence="13 15 16">
        <text>ATP + H2O = ADP + phosphate + H(+)</text>
        <dbReference type="Rhea" id="RHEA:13065"/>
        <dbReference type="ChEBI" id="CHEBI:15377"/>
        <dbReference type="ChEBI" id="CHEBI:15378"/>
        <dbReference type="ChEBI" id="CHEBI:30616"/>
        <dbReference type="ChEBI" id="CHEBI:43474"/>
        <dbReference type="ChEBI" id="CHEBI:456216"/>
        <dbReference type="EC" id="5.6.2.4"/>
    </reaction>
</comment>
<evidence type="ECO:0000256" key="7">
    <source>
        <dbReference type="ARBA" id="ARBA00022801"/>
    </source>
</evidence>
<dbReference type="Pfam" id="PF00524">
    <property type="entry name" value="PPV_E1_N"/>
    <property type="match status" value="1"/>
</dbReference>
<dbReference type="GO" id="GO:0042025">
    <property type="term" value="C:host cell nucleus"/>
    <property type="evidence" value="ECO:0007669"/>
    <property type="project" value="UniProtKB-SubCell"/>
</dbReference>
<evidence type="ECO:0000256" key="1">
    <source>
        <dbReference type="ARBA" id="ARBA00004147"/>
    </source>
</evidence>
<feature type="modified residue" description="Phosphoserine; by host" evidence="15">
    <location>
        <position position="86"/>
    </location>
</feature>
<evidence type="ECO:0000256" key="4">
    <source>
        <dbReference type="ARBA" id="ARBA00022562"/>
    </source>
</evidence>
<keyword evidence="11 15" id="KW-0413">Isomerase</keyword>
<dbReference type="InterPro" id="IPR046935">
    <property type="entry name" value="PPV_E1_DBD_sf"/>
</dbReference>
<dbReference type="HAMAP" id="MF_04000">
    <property type="entry name" value="PPV_E1"/>
    <property type="match status" value="1"/>
</dbReference>
<dbReference type="SUPFAM" id="SSF55464">
    <property type="entry name" value="Origin of replication-binding domain, RBD-like"/>
    <property type="match status" value="1"/>
</dbReference>
<proteinExistence type="inferred from homology"/>
<evidence type="ECO:0000256" key="14">
    <source>
        <dbReference type="ARBA" id="ARBA00093297"/>
    </source>
</evidence>
<dbReference type="PROSITE" id="PS51206">
    <property type="entry name" value="SF3_HELICASE_1"/>
    <property type="match status" value="1"/>
</dbReference>
<evidence type="ECO:0000256" key="10">
    <source>
        <dbReference type="ARBA" id="ARBA00023125"/>
    </source>
</evidence>
<dbReference type="InterPro" id="IPR014000">
    <property type="entry name" value="PPV_DNA_helicase_E1_N"/>
</dbReference>
<accession>A0A2D2ALH7</accession>
<dbReference type="SUPFAM" id="SSF52540">
    <property type="entry name" value="P-loop containing nucleoside triphosphate hydrolases"/>
    <property type="match status" value="1"/>
</dbReference>
<comment type="caution">
    <text evidence="15">Lacks conserved residue(s) required for the propagation of feature annotation.</text>
</comment>
<feature type="modified residue" description="Phosphoserine; by host" evidence="15">
    <location>
        <position position="92"/>
    </location>
</feature>
<feature type="modified residue" description="Phosphoserine; by host" evidence="15">
    <location>
        <position position="82"/>
    </location>
</feature>
<keyword evidence="6 15" id="KW-0547">Nucleotide-binding</keyword>
<dbReference type="Gene3D" id="3.40.1310.10">
    <property type="match status" value="1"/>
</dbReference>
<keyword evidence="10 15" id="KW-0238">DNA-binding</keyword>
<evidence type="ECO:0000256" key="15">
    <source>
        <dbReference type="HAMAP-Rule" id="MF_04000"/>
    </source>
</evidence>